<comment type="caution">
    <text evidence="2">The sequence shown here is derived from an EMBL/GenBank/DDBJ whole genome shotgun (WGS) entry which is preliminary data.</text>
</comment>
<sequence>MGVRSGSGVLVLPDPESGRFAHLPQHSLMAMLWKLSFGLLASMAVAQASAGAPEEGGRRVGQDGGSFEVHGL</sequence>
<evidence type="ECO:0000256" key="1">
    <source>
        <dbReference type="SAM" id="MobiDB-lite"/>
    </source>
</evidence>
<accession>A0A1Q9EPW5</accession>
<feature type="region of interest" description="Disordered" evidence="1">
    <location>
        <begin position="51"/>
        <end position="72"/>
    </location>
</feature>
<proteinExistence type="predicted"/>
<name>A0A1Q9EPW5_SYMMI</name>
<evidence type="ECO:0000313" key="2">
    <source>
        <dbReference type="EMBL" id="OLQ09473.1"/>
    </source>
</evidence>
<reference evidence="2 3" key="1">
    <citation type="submission" date="2016-02" db="EMBL/GenBank/DDBJ databases">
        <title>Genome analysis of coral dinoflagellate symbionts highlights evolutionary adaptations to a symbiotic lifestyle.</title>
        <authorList>
            <person name="Aranda M."/>
            <person name="Li Y."/>
            <person name="Liew Y.J."/>
            <person name="Baumgarten S."/>
            <person name="Simakov O."/>
            <person name="Wilson M."/>
            <person name="Piel J."/>
            <person name="Ashoor H."/>
            <person name="Bougouffa S."/>
            <person name="Bajic V.B."/>
            <person name="Ryu T."/>
            <person name="Ravasi T."/>
            <person name="Bayer T."/>
            <person name="Micklem G."/>
            <person name="Kim H."/>
            <person name="Bhak J."/>
            <person name="Lajeunesse T.C."/>
            <person name="Voolstra C.R."/>
        </authorList>
    </citation>
    <scope>NUCLEOTIDE SEQUENCE [LARGE SCALE GENOMIC DNA]</scope>
    <source>
        <strain evidence="2 3">CCMP2467</strain>
    </source>
</reference>
<dbReference type="AlphaFoldDB" id="A0A1Q9EPW5"/>
<organism evidence="2 3">
    <name type="scientific">Symbiodinium microadriaticum</name>
    <name type="common">Dinoflagellate</name>
    <name type="synonym">Zooxanthella microadriatica</name>
    <dbReference type="NCBI Taxonomy" id="2951"/>
    <lineage>
        <taxon>Eukaryota</taxon>
        <taxon>Sar</taxon>
        <taxon>Alveolata</taxon>
        <taxon>Dinophyceae</taxon>
        <taxon>Suessiales</taxon>
        <taxon>Symbiodiniaceae</taxon>
        <taxon>Symbiodinium</taxon>
    </lineage>
</organism>
<gene>
    <name evidence="2" type="ORF">AK812_SmicGene6923</name>
</gene>
<keyword evidence="3" id="KW-1185">Reference proteome</keyword>
<dbReference type="Proteomes" id="UP000186817">
    <property type="component" value="Unassembled WGS sequence"/>
</dbReference>
<dbReference type="EMBL" id="LSRX01000096">
    <property type="protein sequence ID" value="OLQ09473.1"/>
    <property type="molecule type" value="Genomic_DNA"/>
</dbReference>
<evidence type="ECO:0000313" key="3">
    <source>
        <dbReference type="Proteomes" id="UP000186817"/>
    </source>
</evidence>
<protein>
    <submittedName>
        <fullName evidence="2">Uncharacterized protein</fullName>
    </submittedName>
</protein>